<dbReference type="OrthoDB" id="9810980at2"/>
<protein>
    <recommendedName>
        <fullName evidence="9">Membrane fusion protein (MFP) family protein</fullName>
    </recommendedName>
</protein>
<dbReference type="EMBL" id="PGGO01000028">
    <property type="protein sequence ID" value="PSH62630.1"/>
    <property type="molecule type" value="Genomic_DNA"/>
</dbReference>
<dbReference type="InterPro" id="IPR058982">
    <property type="entry name" value="Beta-barrel_AprE"/>
</dbReference>
<evidence type="ECO:0000256" key="2">
    <source>
        <dbReference type="ARBA" id="ARBA00009477"/>
    </source>
</evidence>
<evidence type="ECO:0000313" key="12">
    <source>
        <dbReference type="EMBL" id="PSH62630.1"/>
    </source>
</evidence>
<feature type="coiled-coil region" evidence="10">
    <location>
        <begin position="296"/>
        <end position="323"/>
    </location>
</feature>
<keyword evidence="13" id="KW-1185">Reference proteome</keyword>
<keyword evidence="4 9" id="KW-1003">Cell membrane</keyword>
<evidence type="ECO:0000256" key="8">
    <source>
        <dbReference type="ARBA" id="ARBA00023136"/>
    </source>
</evidence>
<keyword evidence="10" id="KW-0175">Coiled coil</keyword>
<comment type="subcellular location">
    <subcellularLocation>
        <location evidence="1 9">Cell inner membrane</location>
        <topology evidence="1 9">Single-pass membrane protein</topology>
    </subcellularLocation>
</comment>
<evidence type="ECO:0000256" key="6">
    <source>
        <dbReference type="ARBA" id="ARBA00022692"/>
    </source>
</evidence>
<dbReference type="InterPro" id="IPR010129">
    <property type="entry name" value="T1SS_HlyD"/>
</dbReference>
<name>A0A2P7B846_9HYPH</name>
<evidence type="ECO:0000256" key="3">
    <source>
        <dbReference type="ARBA" id="ARBA00022448"/>
    </source>
</evidence>
<evidence type="ECO:0000256" key="7">
    <source>
        <dbReference type="ARBA" id="ARBA00022989"/>
    </source>
</evidence>
<dbReference type="PANTHER" id="PTHR30386">
    <property type="entry name" value="MEMBRANE FUSION SUBUNIT OF EMRAB-TOLC MULTIDRUG EFFLUX PUMP"/>
    <property type="match status" value="1"/>
</dbReference>
<comment type="caution">
    <text evidence="12">The sequence shown here is derived from an EMBL/GenBank/DDBJ whole genome shotgun (WGS) entry which is preliminary data.</text>
</comment>
<dbReference type="InterPro" id="IPR006144">
    <property type="entry name" value="Secretion_HlyD_CS"/>
</dbReference>
<reference evidence="13" key="1">
    <citation type="submission" date="2017-11" db="EMBL/GenBank/DDBJ databases">
        <authorList>
            <person name="Kuznetsova I."/>
            <person name="Sazanova A."/>
            <person name="Chirak E."/>
            <person name="Safronova V."/>
            <person name="Willems A."/>
        </authorList>
    </citation>
    <scope>NUCLEOTIDE SEQUENCE [LARGE SCALE GENOMIC DNA]</scope>
    <source>
        <strain evidence="13">STM 196</strain>
    </source>
</reference>
<dbReference type="Gene3D" id="2.40.50.100">
    <property type="match status" value="1"/>
</dbReference>
<evidence type="ECO:0000259" key="11">
    <source>
        <dbReference type="Pfam" id="PF26002"/>
    </source>
</evidence>
<dbReference type="NCBIfam" id="TIGR01843">
    <property type="entry name" value="type_I_hlyD"/>
    <property type="match status" value="1"/>
</dbReference>
<comment type="similarity">
    <text evidence="2 9">Belongs to the membrane fusion protein (MFP) (TC 8.A.1) family.</text>
</comment>
<proteinExistence type="inferred from homology"/>
<dbReference type="PANTHER" id="PTHR30386:SF27">
    <property type="entry name" value="MEMBRANE FUSION PROTEIN (MFP) FAMILY PROTEIN"/>
    <property type="match status" value="1"/>
</dbReference>
<evidence type="ECO:0000313" key="13">
    <source>
        <dbReference type="Proteomes" id="UP000241444"/>
    </source>
</evidence>
<keyword evidence="5 9" id="KW-0997">Cell inner membrane</keyword>
<dbReference type="Pfam" id="PF26002">
    <property type="entry name" value="Beta-barrel_AprE"/>
    <property type="match status" value="1"/>
</dbReference>
<evidence type="ECO:0000256" key="5">
    <source>
        <dbReference type="ARBA" id="ARBA00022519"/>
    </source>
</evidence>
<sequence>MSSTTVAAIKAKALKGAAKRQREDNAFLPAALEILETPASPVRTAFIWFICILAASALLWSYLGTFDIVATAQGKVQPTGRVKVIQSIEIGKTRSVPVANGMDVKAGDVIVELDDTEIRAEETALAASLAAFRAEVVRREAVLSTIAGWQSNGLRSPDPVTERPLAFTDDIPDAIRRREQLVYRADLTQLRSSLDNLEAQRQQRQTEIDGLTETIAAQKALVVTLAERVAMRTELIPSAAGSRAQVIDALQSQQEAETGLVTQTGQLAAAKAALNVATSEATKLADSFVADNVQKQSDAARRVDELEQQLIKASKRRQSMTIRSPIDGTVQASAITTVGQVVSAASELMRIVPRDAALEIEAYLPNHDIGFVAAGQPAVIKVEAFPFTRYGTIEGRVDRVATDAIPEPDAQQLEGAAAKELESIIPTGNVQRMQNLVFPMTVKPDTTLIEVDGKSMPLSPGMAVTVEVKTGKRRILEYLFSPLAEISSQAMQER</sequence>
<dbReference type="AlphaFoldDB" id="A0A2P7B846"/>
<dbReference type="PROSITE" id="PS00543">
    <property type="entry name" value="HLYD_FAMILY"/>
    <property type="match status" value="1"/>
</dbReference>
<keyword evidence="7 9" id="KW-1133">Transmembrane helix</keyword>
<dbReference type="Proteomes" id="UP000241444">
    <property type="component" value="Unassembled WGS sequence"/>
</dbReference>
<dbReference type="InterPro" id="IPR050739">
    <property type="entry name" value="MFP"/>
</dbReference>
<keyword evidence="3 9" id="KW-0813">Transport</keyword>
<dbReference type="PRINTS" id="PR01490">
    <property type="entry name" value="RTXTOXIND"/>
</dbReference>
<feature type="transmembrane region" description="Helical" evidence="9">
    <location>
        <begin position="45"/>
        <end position="63"/>
    </location>
</feature>
<gene>
    <name evidence="12" type="ORF">CU102_25030</name>
</gene>
<dbReference type="GO" id="GO:0005886">
    <property type="term" value="C:plasma membrane"/>
    <property type="evidence" value="ECO:0007669"/>
    <property type="project" value="UniProtKB-SubCell"/>
</dbReference>
<accession>A0A2P7B846</accession>
<evidence type="ECO:0000256" key="10">
    <source>
        <dbReference type="SAM" id="Coils"/>
    </source>
</evidence>
<evidence type="ECO:0000256" key="9">
    <source>
        <dbReference type="RuleBase" id="RU365093"/>
    </source>
</evidence>
<evidence type="ECO:0000256" key="4">
    <source>
        <dbReference type="ARBA" id="ARBA00022475"/>
    </source>
</evidence>
<organism evidence="12 13">
    <name type="scientific">Phyllobacterium brassicacearum</name>
    <dbReference type="NCBI Taxonomy" id="314235"/>
    <lineage>
        <taxon>Bacteria</taxon>
        <taxon>Pseudomonadati</taxon>
        <taxon>Pseudomonadota</taxon>
        <taxon>Alphaproteobacteria</taxon>
        <taxon>Hyphomicrobiales</taxon>
        <taxon>Phyllobacteriaceae</taxon>
        <taxon>Phyllobacterium</taxon>
    </lineage>
</organism>
<dbReference type="Gene3D" id="2.40.30.170">
    <property type="match status" value="1"/>
</dbReference>
<dbReference type="GO" id="GO:0009306">
    <property type="term" value="P:protein secretion"/>
    <property type="evidence" value="ECO:0007669"/>
    <property type="project" value="InterPro"/>
</dbReference>
<evidence type="ECO:0000256" key="1">
    <source>
        <dbReference type="ARBA" id="ARBA00004377"/>
    </source>
</evidence>
<dbReference type="RefSeq" id="WP_106713792.1">
    <property type="nucleotide sequence ID" value="NZ_PGGO01000028.1"/>
</dbReference>
<keyword evidence="6 9" id="KW-0812">Transmembrane</keyword>
<feature type="coiled-coil region" evidence="10">
    <location>
        <begin position="187"/>
        <end position="214"/>
    </location>
</feature>
<keyword evidence="8 9" id="KW-0472">Membrane</keyword>
<feature type="domain" description="AprE-like beta-barrel" evidence="11">
    <location>
        <begin position="358"/>
        <end position="411"/>
    </location>
</feature>